<organism evidence="2 3">
    <name type="scientific">Rubrivivax rivuli</name>
    <dbReference type="NCBI Taxonomy" id="1862385"/>
    <lineage>
        <taxon>Bacteria</taxon>
        <taxon>Pseudomonadati</taxon>
        <taxon>Pseudomonadota</taxon>
        <taxon>Betaproteobacteria</taxon>
        <taxon>Burkholderiales</taxon>
        <taxon>Sphaerotilaceae</taxon>
        <taxon>Rubrivivax</taxon>
    </lineage>
</organism>
<dbReference type="GO" id="GO:0071949">
    <property type="term" value="F:FAD binding"/>
    <property type="evidence" value="ECO:0007669"/>
    <property type="project" value="InterPro"/>
</dbReference>
<reference evidence="2 3" key="1">
    <citation type="submission" date="2019-01" db="EMBL/GenBank/DDBJ databases">
        <authorList>
            <person name="Chen W.-M."/>
        </authorList>
    </citation>
    <scope>NUCLEOTIDE SEQUENCE [LARGE SCALE GENOMIC DNA]</scope>
    <source>
        <strain evidence="2 3">KYPY4</strain>
    </source>
</reference>
<dbReference type="SMART" id="SM01034">
    <property type="entry name" value="BLUF"/>
    <property type="match status" value="1"/>
</dbReference>
<evidence type="ECO:0000313" key="2">
    <source>
        <dbReference type="EMBL" id="RVU49124.1"/>
    </source>
</evidence>
<dbReference type="AlphaFoldDB" id="A0A437RQP0"/>
<evidence type="ECO:0000313" key="3">
    <source>
        <dbReference type="Proteomes" id="UP000285575"/>
    </source>
</evidence>
<comment type="caution">
    <text evidence="2">The sequence shown here is derived from an EMBL/GenBank/DDBJ whole genome shotgun (WGS) entry which is preliminary data.</text>
</comment>
<dbReference type="Pfam" id="PF04940">
    <property type="entry name" value="BLUF"/>
    <property type="match status" value="1"/>
</dbReference>
<dbReference type="RefSeq" id="WP_128226765.1">
    <property type="nucleotide sequence ID" value="NZ_SACR01000001.1"/>
</dbReference>
<evidence type="ECO:0000259" key="1">
    <source>
        <dbReference type="PROSITE" id="PS50925"/>
    </source>
</evidence>
<dbReference type="OrthoDB" id="557705at2"/>
<sequence>MLIRLIYASRSAGMLSPVEVKDIVRSSQRNNGPLGVTGALILSNGIFLQCLEGDHRVVNALYHRILLDPRHREPAILSYKEIDQRLYGAWAMGLVSTTEAHRAIFLKYGAQAEFDPYEMRPAALELLFTDMVEHARPITA</sequence>
<dbReference type="GO" id="GO:0009882">
    <property type="term" value="F:blue light photoreceptor activity"/>
    <property type="evidence" value="ECO:0007669"/>
    <property type="project" value="InterPro"/>
</dbReference>
<dbReference type="PROSITE" id="PS50925">
    <property type="entry name" value="BLUF"/>
    <property type="match status" value="1"/>
</dbReference>
<dbReference type="EMBL" id="SACR01000001">
    <property type="protein sequence ID" value="RVU49124.1"/>
    <property type="molecule type" value="Genomic_DNA"/>
</dbReference>
<feature type="domain" description="BLUF" evidence="1">
    <location>
        <begin position="2"/>
        <end position="93"/>
    </location>
</feature>
<gene>
    <name evidence="2" type="ORF">EOE66_00605</name>
</gene>
<dbReference type="Proteomes" id="UP000285575">
    <property type="component" value="Unassembled WGS sequence"/>
</dbReference>
<dbReference type="SUPFAM" id="SSF54975">
    <property type="entry name" value="Acylphosphatase/BLUF domain-like"/>
    <property type="match status" value="1"/>
</dbReference>
<accession>A0A437RQP0</accession>
<keyword evidence="3" id="KW-1185">Reference proteome</keyword>
<protein>
    <submittedName>
        <fullName evidence="2">BLUF domain-containing protein</fullName>
    </submittedName>
</protein>
<proteinExistence type="predicted"/>
<dbReference type="InterPro" id="IPR007024">
    <property type="entry name" value="BLUF_domain"/>
</dbReference>
<dbReference type="InterPro" id="IPR036046">
    <property type="entry name" value="Acylphosphatase-like_dom_sf"/>
</dbReference>
<name>A0A437RQP0_9BURK</name>
<dbReference type="Gene3D" id="3.30.70.100">
    <property type="match status" value="1"/>
</dbReference>